<dbReference type="Pfam" id="PF12973">
    <property type="entry name" value="Cupin_7"/>
    <property type="match status" value="1"/>
</dbReference>
<evidence type="ECO:0000313" key="2">
    <source>
        <dbReference type="EMBL" id="ABJ86663.1"/>
    </source>
</evidence>
<dbReference type="KEGG" id="sus:Acid_5716"/>
<dbReference type="EMBL" id="CP000473">
    <property type="protein sequence ID" value="ABJ86663.1"/>
    <property type="molecule type" value="Genomic_DNA"/>
</dbReference>
<dbReference type="SUPFAM" id="SSF51182">
    <property type="entry name" value="RmlC-like cupins"/>
    <property type="match status" value="1"/>
</dbReference>
<dbReference type="eggNOG" id="COG3806">
    <property type="taxonomic scope" value="Bacteria"/>
</dbReference>
<dbReference type="InParanoid" id="Q01UK7"/>
<sequence>MSEELFTELPEAARLLAESLDPVAPAPGLKARLMTRVAQFEELKPAADIRRDEGDWISEIPGIAMKTLYTDVAKRTSTVLLRMDPGVTYPAHNHHGAEQCMVLKGDVRWGELVYEEGDFLVMGKGSHHPEITTVHGNLLLLVSGGLEFVHG</sequence>
<dbReference type="InterPro" id="IPR025979">
    <property type="entry name" value="ChrR-like_cupin_dom"/>
</dbReference>
<dbReference type="Gene3D" id="2.60.120.10">
    <property type="entry name" value="Jelly Rolls"/>
    <property type="match status" value="1"/>
</dbReference>
<feature type="domain" description="ChrR-like cupin" evidence="1">
    <location>
        <begin position="51"/>
        <end position="142"/>
    </location>
</feature>
<dbReference type="HOGENOM" id="CLU_1747524_0_0_0"/>
<accession>Q01UK7</accession>
<proteinExistence type="predicted"/>
<dbReference type="OrthoDB" id="118333at2"/>
<protein>
    <submittedName>
        <fullName evidence="2">Anti-ECFsigma factor, ChrR</fullName>
    </submittedName>
</protein>
<organism evidence="2">
    <name type="scientific">Solibacter usitatus (strain Ellin6076)</name>
    <dbReference type="NCBI Taxonomy" id="234267"/>
    <lineage>
        <taxon>Bacteria</taxon>
        <taxon>Pseudomonadati</taxon>
        <taxon>Acidobacteriota</taxon>
        <taxon>Terriglobia</taxon>
        <taxon>Bryobacterales</taxon>
        <taxon>Solibacteraceae</taxon>
        <taxon>Candidatus Solibacter</taxon>
    </lineage>
</organism>
<gene>
    <name evidence="2" type="ordered locus">Acid_5716</name>
</gene>
<name>Q01UK7_SOLUE</name>
<dbReference type="InterPro" id="IPR014710">
    <property type="entry name" value="RmlC-like_jellyroll"/>
</dbReference>
<dbReference type="STRING" id="234267.Acid_5716"/>
<evidence type="ECO:0000259" key="1">
    <source>
        <dbReference type="Pfam" id="PF12973"/>
    </source>
</evidence>
<dbReference type="AlphaFoldDB" id="Q01UK7"/>
<dbReference type="InterPro" id="IPR011051">
    <property type="entry name" value="RmlC_Cupin_sf"/>
</dbReference>
<reference evidence="2" key="1">
    <citation type="submission" date="2006-10" db="EMBL/GenBank/DDBJ databases">
        <title>Complete sequence of Solibacter usitatus Ellin6076.</title>
        <authorList>
            <consortium name="US DOE Joint Genome Institute"/>
            <person name="Copeland A."/>
            <person name="Lucas S."/>
            <person name="Lapidus A."/>
            <person name="Barry K."/>
            <person name="Detter J.C."/>
            <person name="Glavina del Rio T."/>
            <person name="Hammon N."/>
            <person name="Israni S."/>
            <person name="Dalin E."/>
            <person name="Tice H."/>
            <person name="Pitluck S."/>
            <person name="Thompson L.S."/>
            <person name="Brettin T."/>
            <person name="Bruce D."/>
            <person name="Han C."/>
            <person name="Tapia R."/>
            <person name="Gilna P."/>
            <person name="Schmutz J."/>
            <person name="Larimer F."/>
            <person name="Land M."/>
            <person name="Hauser L."/>
            <person name="Kyrpides N."/>
            <person name="Mikhailova N."/>
            <person name="Janssen P.H."/>
            <person name="Kuske C.R."/>
            <person name="Richardson P."/>
        </authorList>
    </citation>
    <scope>NUCLEOTIDE SEQUENCE</scope>
    <source>
        <strain evidence="2">Ellin6076</strain>
    </source>
</reference>